<protein>
    <submittedName>
        <fullName evidence="3">Pyridine nucleotide-disulfide oxidoreductase, FAD/NAD(P)-binding domain containing protein</fullName>
    </submittedName>
</protein>
<feature type="domain" description="FAD/NAD(P)-binding" evidence="2">
    <location>
        <begin position="4"/>
        <end position="46"/>
    </location>
</feature>
<dbReference type="AlphaFoldDB" id="S7V4Y0"/>
<dbReference type="Pfam" id="PF07992">
    <property type="entry name" value="Pyr_redox_2"/>
    <property type="match status" value="1"/>
</dbReference>
<dbReference type="EMBL" id="ATHJ01000088">
    <property type="protein sequence ID" value="EPR39683.1"/>
    <property type="molecule type" value="Genomic_DNA"/>
</dbReference>
<proteinExistence type="inferred from homology"/>
<dbReference type="Proteomes" id="UP000014977">
    <property type="component" value="Unassembled WGS sequence"/>
</dbReference>
<dbReference type="GO" id="GO:0006103">
    <property type="term" value="P:2-oxoglutarate metabolic process"/>
    <property type="evidence" value="ECO:0007669"/>
    <property type="project" value="TreeGrafter"/>
</dbReference>
<evidence type="ECO:0000256" key="1">
    <source>
        <dbReference type="ARBA" id="ARBA00007532"/>
    </source>
</evidence>
<dbReference type="eggNOG" id="COG1249">
    <property type="taxonomic scope" value="Bacteria"/>
</dbReference>
<name>S7V4Y0_DESML</name>
<dbReference type="GO" id="GO:0004148">
    <property type="term" value="F:dihydrolipoyl dehydrogenase (NADH) activity"/>
    <property type="evidence" value="ECO:0007669"/>
    <property type="project" value="TreeGrafter"/>
</dbReference>
<comment type="similarity">
    <text evidence="1">Belongs to the class-I pyridine nucleotide-disulfide oxidoreductase family.</text>
</comment>
<dbReference type="PRINTS" id="PR00411">
    <property type="entry name" value="PNDRDTASEI"/>
</dbReference>
<dbReference type="Gene3D" id="3.50.50.60">
    <property type="entry name" value="FAD/NAD(P)-binding domain"/>
    <property type="match status" value="1"/>
</dbReference>
<dbReference type="InterPro" id="IPR050151">
    <property type="entry name" value="Class-I_Pyr_Nuc-Dis_Oxidored"/>
</dbReference>
<dbReference type="RefSeq" id="WP_020877288.1">
    <property type="nucleotide sequence ID" value="NZ_ATHJ01000088.1"/>
</dbReference>
<dbReference type="SUPFAM" id="SSF51905">
    <property type="entry name" value="FAD/NAD(P)-binding domain"/>
    <property type="match status" value="1"/>
</dbReference>
<dbReference type="PANTHER" id="PTHR22912:SF151">
    <property type="entry name" value="DIHYDROLIPOYL DEHYDROGENASE, MITOCHONDRIAL"/>
    <property type="match status" value="1"/>
</dbReference>
<evidence type="ECO:0000313" key="4">
    <source>
        <dbReference type="Proteomes" id="UP000014977"/>
    </source>
</evidence>
<reference evidence="3 4" key="1">
    <citation type="journal article" date="2013" name="Genome Announc.">
        <title>Draft genome sequences for three mercury-methylating, sulfate-reducing bacteria.</title>
        <authorList>
            <person name="Brown S.D."/>
            <person name="Hurt R.A.Jr."/>
            <person name="Gilmour C.C."/>
            <person name="Elias D.A."/>
        </authorList>
    </citation>
    <scope>NUCLEOTIDE SEQUENCE [LARGE SCALE GENOMIC DNA]</scope>
    <source>
        <strain evidence="3 4">DSM 2059</strain>
    </source>
</reference>
<dbReference type="GO" id="GO:0050660">
    <property type="term" value="F:flavin adenine dinucleotide binding"/>
    <property type="evidence" value="ECO:0007669"/>
    <property type="project" value="TreeGrafter"/>
</dbReference>
<dbReference type="InterPro" id="IPR036188">
    <property type="entry name" value="FAD/NAD-bd_sf"/>
</dbReference>
<evidence type="ECO:0000259" key="2">
    <source>
        <dbReference type="Pfam" id="PF07992"/>
    </source>
</evidence>
<dbReference type="InterPro" id="IPR023753">
    <property type="entry name" value="FAD/NAD-binding_dom"/>
</dbReference>
<organism evidence="3 4">
    <name type="scientific">Desulfococcus multivorans DSM 2059</name>
    <dbReference type="NCBI Taxonomy" id="1121405"/>
    <lineage>
        <taxon>Bacteria</taxon>
        <taxon>Pseudomonadati</taxon>
        <taxon>Thermodesulfobacteriota</taxon>
        <taxon>Desulfobacteria</taxon>
        <taxon>Desulfobacterales</taxon>
        <taxon>Desulfococcaceae</taxon>
        <taxon>Desulfococcus</taxon>
    </lineage>
</organism>
<gene>
    <name evidence="3" type="ORF">dsmv_2531</name>
</gene>
<accession>S7V4Y0</accession>
<sequence>MTTRIAIIGAGPGGYVAAVRAAQLGAAVTVIERENVGGTRLNWGCTSRPRS</sequence>
<comment type="caution">
    <text evidence="3">The sequence shown here is derived from an EMBL/GenBank/DDBJ whole genome shotgun (WGS) entry which is preliminary data.</text>
</comment>
<keyword evidence="4" id="KW-1185">Reference proteome</keyword>
<evidence type="ECO:0000313" key="3">
    <source>
        <dbReference type="EMBL" id="EPR39683.1"/>
    </source>
</evidence>
<dbReference type="PANTHER" id="PTHR22912">
    <property type="entry name" value="DISULFIDE OXIDOREDUCTASE"/>
    <property type="match status" value="1"/>
</dbReference>